<evidence type="ECO:0000256" key="1">
    <source>
        <dbReference type="ARBA" id="ARBA00004651"/>
    </source>
</evidence>
<keyword evidence="4 9" id="KW-0808">Transferase</keyword>
<protein>
    <submittedName>
        <fullName evidence="9">Sensor histidine kinase</fullName>
        <ecNumber evidence="9">2.7.13.3</ecNumber>
    </submittedName>
</protein>
<dbReference type="InterPro" id="IPR003594">
    <property type="entry name" value="HATPase_dom"/>
</dbReference>
<keyword evidence="3" id="KW-0597">Phosphoprotein</keyword>
<dbReference type="Pfam" id="PF06580">
    <property type="entry name" value="His_kinase"/>
    <property type="match status" value="1"/>
</dbReference>
<evidence type="ECO:0000256" key="7">
    <source>
        <dbReference type="SAM" id="Phobius"/>
    </source>
</evidence>
<accession>A0ABV9F8G5</accession>
<dbReference type="Pfam" id="PF00672">
    <property type="entry name" value="HAMP"/>
    <property type="match status" value="1"/>
</dbReference>
<gene>
    <name evidence="9" type="ORF">ACFO3S_04610</name>
</gene>
<dbReference type="CDD" id="cd18773">
    <property type="entry name" value="PDC1_HK_sensor"/>
    <property type="match status" value="1"/>
</dbReference>
<dbReference type="Proteomes" id="UP001596028">
    <property type="component" value="Unassembled WGS sequence"/>
</dbReference>
<keyword evidence="6 7" id="KW-0472">Membrane</keyword>
<dbReference type="InterPro" id="IPR036890">
    <property type="entry name" value="HATPase_C_sf"/>
</dbReference>
<keyword evidence="2" id="KW-1003">Cell membrane</keyword>
<feature type="transmembrane region" description="Helical" evidence="7">
    <location>
        <begin position="297"/>
        <end position="318"/>
    </location>
</feature>
<organism evidence="9 10">
    <name type="scientific">Cohnella hongkongensis</name>
    <dbReference type="NCBI Taxonomy" id="178337"/>
    <lineage>
        <taxon>Bacteria</taxon>
        <taxon>Bacillati</taxon>
        <taxon>Bacillota</taxon>
        <taxon>Bacilli</taxon>
        <taxon>Bacillales</taxon>
        <taxon>Paenibacillaceae</taxon>
        <taxon>Cohnella</taxon>
    </lineage>
</organism>
<reference evidence="10" key="1">
    <citation type="journal article" date="2019" name="Int. J. Syst. Evol. Microbiol.">
        <title>The Global Catalogue of Microorganisms (GCM) 10K type strain sequencing project: providing services to taxonomists for standard genome sequencing and annotation.</title>
        <authorList>
            <consortium name="The Broad Institute Genomics Platform"/>
            <consortium name="The Broad Institute Genome Sequencing Center for Infectious Disease"/>
            <person name="Wu L."/>
            <person name="Ma J."/>
        </authorList>
    </citation>
    <scope>NUCLEOTIDE SEQUENCE [LARGE SCALE GENOMIC DNA]</scope>
    <source>
        <strain evidence="10">CCUG 49571</strain>
    </source>
</reference>
<feature type="transmembrane region" description="Helical" evidence="7">
    <location>
        <begin position="20"/>
        <end position="41"/>
    </location>
</feature>
<evidence type="ECO:0000256" key="3">
    <source>
        <dbReference type="ARBA" id="ARBA00022553"/>
    </source>
</evidence>
<keyword evidence="7" id="KW-1133">Transmembrane helix</keyword>
<name>A0ABV9F8G5_9BACL</name>
<dbReference type="SMART" id="SM00304">
    <property type="entry name" value="HAMP"/>
    <property type="match status" value="1"/>
</dbReference>
<dbReference type="RefSeq" id="WP_378092774.1">
    <property type="nucleotide sequence ID" value="NZ_JBHSEP010000002.1"/>
</dbReference>
<evidence type="ECO:0000256" key="2">
    <source>
        <dbReference type="ARBA" id="ARBA00022475"/>
    </source>
</evidence>
<evidence type="ECO:0000256" key="6">
    <source>
        <dbReference type="ARBA" id="ARBA00023136"/>
    </source>
</evidence>
<dbReference type="PROSITE" id="PS50885">
    <property type="entry name" value="HAMP"/>
    <property type="match status" value="1"/>
</dbReference>
<sequence length="608" mass="68854">MASMLLRRWFTPKLNIQGKIFIAFGLVTLLSIVSVTSIVYVNMSATIKKNAVTSVSDSIRQADESLNIMLQEIDRLNTVVVTNKTTVLDTLLSPNDPISYEGFQEQKRMEEFLSGLITYKPYIARMAVVGLNGKVIFSGGPWLDRRFLDTEMMAYMLSHGSRHAYFKPPGEMNVITVGREIRYNRETIGVVMVDLDYEFIKKTFGVRPTKDSLLYVLDAQNEFVYQTEETAPDASPSMATINDMNRKHAGLTHSVEQELDGKPYIVVRHQSDYTGWTTLALVPMDSLLSESTRVRNLMVEVSVIVFLVVLTGSLQVSFRTTVNIRRLKSMMMQVKAGNLSFPRTEIKSRDEIGELYRVFVSMVEELKRLMAGIRVSEKKKREAELTALQAQIRPHFLYNSLNTIKYLAKLNGVPNIEEVSGSLIELMRAVLGNSNEYLTVREELEYVSSYVSVVKYKYMEPIRISTRIEDEALLEHRVLKLTLQPLVENAVIHGIGRSGREGTVVIRVYGERNDLFLEVEDNGEGMTQSQIDALLKPENDGASSRFSGMGVRNVHERIVRMYGEPYGIRLFSELGRYTKAVIRFPKLHEDEVRNFAKEVNSNASSAAG</sequence>
<evidence type="ECO:0000313" key="10">
    <source>
        <dbReference type="Proteomes" id="UP001596028"/>
    </source>
</evidence>
<dbReference type="InterPro" id="IPR010559">
    <property type="entry name" value="Sig_transdc_His_kin_internal"/>
</dbReference>
<dbReference type="EMBL" id="JBHSEP010000002">
    <property type="protein sequence ID" value="MFC4597508.1"/>
    <property type="molecule type" value="Genomic_DNA"/>
</dbReference>
<proteinExistence type="predicted"/>
<dbReference type="PANTHER" id="PTHR34220:SF7">
    <property type="entry name" value="SENSOR HISTIDINE KINASE YPDA"/>
    <property type="match status" value="1"/>
</dbReference>
<keyword evidence="7" id="KW-0812">Transmembrane</keyword>
<evidence type="ECO:0000256" key="4">
    <source>
        <dbReference type="ARBA" id="ARBA00022679"/>
    </source>
</evidence>
<dbReference type="InterPro" id="IPR003660">
    <property type="entry name" value="HAMP_dom"/>
</dbReference>
<feature type="domain" description="HAMP" evidence="8">
    <location>
        <begin position="318"/>
        <end position="371"/>
    </location>
</feature>
<dbReference type="Pfam" id="PF02518">
    <property type="entry name" value="HATPase_c"/>
    <property type="match status" value="1"/>
</dbReference>
<dbReference type="PANTHER" id="PTHR34220">
    <property type="entry name" value="SENSOR HISTIDINE KINASE YPDA"/>
    <property type="match status" value="1"/>
</dbReference>
<keyword evidence="5 9" id="KW-0418">Kinase</keyword>
<comment type="caution">
    <text evidence="9">The sequence shown here is derived from an EMBL/GenBank/DDBJ whole genome shotgun (WGS) entry which is preliminary data.</text>
</comment>
<dbReference type="SUPFAM" id="SSF55874">
    <property type="entry name" value="ATPase domain of HSP90 chaperone/DNA topoisomerase II/histidine kinase"/>
    <property type="match status" value="1"/>
</dbReference>
<evidence type="ECO:0000256" key="5">
    <source>
        <dbReference type="ARBA" id="ARBA00022777"/>
    </source>
</evidence>
<dbReference type="InterPro" id="IPR050640">
    <property type="entry name" value="Bact_2-comp_sensor_kinase"/>
</dbReference>
<dbReference type="GO" id="GO:0004673">
    <property type="term" value="F:protein histidine kinase activity"/>
    <property type="evidence" value="ECO:0007669"/>
    <property type="project" value="UniProtKB-EC"/>
</dbReference>
<comment type="subcellular location">
    <subcellularLocation>
        <location evidence="1">Cell membrane</location>
        <topology evidence="1">Multi-pass membrane protein</topology>
    </subcellularLocation>
</comment>
<dbReference type="EC" id="2.7.13.3" evidence="9"/>
<dbReference type="CDD" id="cd06225">
    <property type="entry name" value="HAMP"/>
    <property type="match status" value="1"/>
</dbReference>
<dbReference type="SMART" id="SM00387">
    <property type="entry name" value="HATPase_c"/>
    <property type="match status" value="1"/>
</dbReference>
<dbReference type="SUPFAM" id="SSF158472">
    <property type="entry name" value="HAMP domain-like"/>
    <property type="match status" value="1"/>
</dbReference>
<evidence type="ECO:0000313" key="9">
    <source>
        <dbReference type="EMBL" id="MFC4597508.1"/>
    </source>
</evidence>
<dbReference type="Gene3D" id="1.10.287.130">
    <property type="match status" value="1"/>
</dbReference>
<dbReference type="Gene3D" id="3.30.565.10">
    <property type="entry name" value="Histidine kinase-like ATPase, C-terminal domain"/>
    <property type="match status" value="1"/>
</dbReference>
<keyword evidence="10" id="KW-1185">Reference proteome</keyword>
<evidence type="ECO:0000259" key="8">
    <source>
        <dbReference type="PROSITE" id="PS50885"/>
    </source>
</evidence>
<dbReference type="Gene3D" id="3.30.450.20">
    <property type="entry name" value="PAS domain"/>
    <property type="match status" value="1"/>
</dbReference>